<protein>
    <submittedName>
        <fullName evidence="1">Uncharacterized protein</fullName>
    </submittedName>
</protein>
<dbReference type="EMBL" id="JYDL01000199">
    <property type="protein sequence ID" value="KRX13461.1"/>
    <property type="molecule type" value="Genomic_DNA"/>
</dbReference>
<dbReference type="AlphaFoldDB" id="A0A0V0RGT4"/>
<evidence type="ECO:0000313" key="1">
    <source>
        <dbReference type="EMBL" id="KRX13461.1"/>
    </source>
</evidence>
<dbReference type="Proteomes" id="UP000054630">
    <property type="component" value="Unassembled WGS sequence"/>
</dbReference>
<accession>A0A0V0RGT4</accession>
<sequence length="68" mass="7718">MQVVRHHAQRCGNIDALTDRVLSDMYVDDLATSCNGVDETRYLVQRLTELMKLAASLLRNGQAMIQMH</sequence>
<organism evidence="1 2">
    <name type="scientific">Trichinella nelsoni</name>
    <dbReference type="NCBI Taxonomy" id="6336"/>
    <lineage>
        <taxon>Eukaryota</taxon>
        <taxon>Metazoa</taxon>
        <taxon>Ecdysozoa</taxon>
        <taxon>Nematoda</taxon>
        <taxon>Enoplea</taxon>
        <taxon>Dorylaimia</taxon>
        <taxon>Trichinellida</taxon>
        <taxon>Trichinellidae</taxon>
        <taxon>Trichinella</taxon>
    </lineage>
</organism>
<dbReference type="STRING" id="6336.A0A0V0RGT4"/>
<reference evidence="1 2" key="1">
    <citation type="submission" date="2015-01" db="EMBL/GenBank/DDBJ databases">
        <title>Evolution of Trichinella species and genotypes.</title>
        <authorList>
            <person name="Korhonen P.K."/>
            <person name="Edoardo P."/>
            <person name="Giuseppe L.R."/>
            <person name="Gasser R.B."/>
        </authorList>
    </citation>
    <scope>NUCLEOTIDE SEQUENCE [LARGE SCALE GENOMIC DNA]</scope>
    <source>
        <strain evidence="1">ISS37</strain>
    </source>
</reference>
<proteinExistence type="predicted"/>
<gene>
    <name evidence="1" type="ORF">T07_7045</name>
</gene>
<name>A0A0V0RGT4_9BILA</name>
<comment type="caution">
    <text evidence="1">The sequence shown here is derived from an EMBL/GenBank/DDBJ whole genome shotgun (WGS) entry which is preliminary data.</text>
</comment>
<keyword evidence="2" id="KW-1185">Reference proteome</keyword>
<evidence type="ECO:0000313" key="2">
    <source>
        <dbReference type="Proteomes" id="UP000054630"/>
    </source>
</evidence>